<keyword evidence="2" id="KW-0732">Signal</keyword>
<keyword evidence="4" id="KW-1185">Reference proteome</keyword>
<dbReference type="EMBL" id="KZ293685">
    <property type="protein sequence ID" value="PBK86219.1"/>
    <property type="molecule type" value="Genomic_DNA"/>
</dbReference>
<dbReference type="InParanoid" id="A0A2H3CT28"/>
<dbReference type="AlphaFoldDB" id="A0A2H3CT28"/>
<accession>A0A2H3CT28</accession>
<dbReference type="Proteomes" id="UP000217790">
    <property type="component" value="Unassembled WGS sequence"/>
</dbReference>
<proteinExistence type="predicted"/>
<feature type="chain" id="PRO_5013695589" evidence="2">
    <location>
        <begin position="22"/>
        <end position="313"/>
    </location>
</feature>
<protein>
    <submittedName>
        <fullName evidence="3">Uncharacterized protein</fullName>
    </submittedName>
</protein>
<evidence type="ECO:0000256" key="2">
    <source>
        <dbReference type="SAM" id="SignalP"/>
    </source>
</evidence>
<sequence>MYSSLLSLKSFILSFLHLCKLHTTHWKMSALPKNKKTKAMKSLPPPVTRVLRDRETLKKPTEQLFLPSDVQMNAANVANVARNQFFMRTRSLDREIEEEGGEREKPDEIDNWNDVDEFEVSDGTLSIPAQTGPWNKVTQAETAAAPMLEARVTAAKGKGRDPAEGPSILKKALPKCQMMQAKQGAYTQIERTVQPEIFEISSSPMVTQPQKYIFQAIQPQPYAKADALTVDAFFTEVKCDNIKQLIHKFNQYKTFTTNRGFQPTKLTNSGPSHNRGVGPSSADTSKLERNRDPSQILLPEEVTQNLNKGMPKY</sequence>
<evidence type="ECO:0000256" key="1">
    <source>
        <dbReference type="SAM" id="MobiDB-lite"/>
    </source>
</evidence>
<evidence type="ECO:0000313" key="3">
    <source>
        <dbReference type="EMBL" id="PBK86219.1"/>
    </source>
</evidence>
<organism evidence="3 4">
    <name type="scientific">Armillaria gallica</name>
    <name type="common">Bulbous honey fungus</name>
    <name type="synonym">Armillaria bulbosa</name>
    <dbReference type="NCBI Taxonomy" id="47427"/>
    <lineage>
        <taxon>Eukaryota</taxon>
        <taxon>Fungi</taxon>
        <taxon>Dikarya</taxon>
        <taxon>Basidiomycota</taxon>
        <taxon>Agaricomycotina</taxon>
        <taxon>Agaricomycetes</taxon>
        <taxon>Agaricomycetidae</taxon>
        <taxon>Agaricales</taxon>
        <taxon>Marasmiineae</taxon>
        <taxon>Physalacriaceae</taxon>
        <taxon>Armillaria</taxon>
    </lineage>
</organism>
<feature type="signal peptide" evidence="2">
    <location>
        <begin position="1"/>
        <end position="21"/>
    </location>
</feature>
<name>A0A2H3CT28_ARMGA</name>
<evidence type="ECO:0000313" key="4">
    <source>
        <dbReference type="Proteomes" id="UP000217790"/>
    </source>
</evidence>
<feature type="compositionally biased region" description="Polar residues" evidence="1">
    <location>
        <begin position="260"/>
        <end position="272"/>
    </location>
</feature>
<gene>
    <name evidence="3" type="ORF">ARMGADRAFT_1035674</name>
</gene>
<feature type="region of interest" description="Disordered" evidence="1">
    <location>
        <begin position="260"/>
        <end position="313"/>
    </location>
</feature>
<reference evidence="4" key="1">
    <citation type="journal article" date="2017" name="Nat. Ecol. Evol.">
        <title>Genome expansion and lineage-specific genetic innovations in the forest pathogenic fungi Armillaria.</title>
        <authorList>
            <person name="Sipos G."/>
            <person name="Prasanna A.N."/>
            <person name="Walter M.C."/>
            <person name="O'Connor E."/>
            <person name="Balint B."/>
            <person name="Krizsan K."/>
            <person name="Kiss B."/>
            <person name="Hess J."/>
            <person name="Varga T."/>
            <person name="Slot J."/>
            <person name="Riley R."/>
            <person name="Boka B."/>
            <person name="Rigling D."/>
            <person name="Barry K."/>
            <person name="Lee J."/>
            <person name="Mihaltcheva S."/>
            <person name="LaButti K."/>
            <person name="Lipzen A."/>
            <person name="Waldron R."/>
            <person name="Moloney N.M."/>
            <person name="Sperisen C."/>
            <person name="Kredics L."/>
            <person name="Vagvoelgyi C."/>
            <person name="Patrignani A."/>
            <person name="Fitzpatrick D."/>
            <person name="Nagy I."/>
            <person name="Doyle S."/>
            <person name="Anderson J.B."/>
            <person name="Grigoriev I.V."/>
            <person name="Gueldener U."/>
            <person name="Muensterkoetter M."/>
            <person name="Nagy L.G."/>
        </authorList>
    </citation>
    <scope>NUCLEOTIDE SEQUENCE [LARGE SCALE GENOMIC DNA]</scope>
    <source>
        <strain evidence="4">Ar21-2</strain>
    </source>
</reference>